<accession>A0AAD1X354</accession>
<feature type="domain" description="AtPDCT1/2 transmembrane" evidence="3">
    <location>
        <begin position="126"/>
        <end position="281"/>
    </location>
</feature>
<evidence type="ECO:0000256" key="1">
    <source>
        <dbReference type="SAM" id="MobiDB-lite"/>
    </source>
</evidence>
<feature type="transmembrane region" description="Helical" evidence="2">
    <location>
        <begin position="173"/>
        <end position="191"/>
    </location>
</feature>
<gene>
    <name evidence="4" type="ORF">ECRASSUSDP1_LOCUS2599</name>
</gene>
<keyword evidence="2" id="KW-0812">Transmembrane</keyword>
<feature type="compositionally biased region" description="Basic and acidic residues" evidence="1">
    <location>
        <begin position="19"/>
        <end position="30"/>
    </location>
</feature>
<feature type="transmembrane region" description="Helical" evidence="2">
    <location>
        <begin position="239"/>
        <end position="259"/>
    </location>
</feature>
<feature type="compositionally biased region" description="Polar residues" evidence="1">
    <location>
        <begin position="1"/>
        <end position="12"/>
    </location>
</feature>
<dbReference type="PANTHER" id="PTHR34674:SF1">
    <property type="entry name" value="PHOSPHATIDYLCHOLINE:DIACYLGLYCEROL CHOLINEPHOSPHOTRANSFERASE 1-RELATED"/>
    <property type="match status" value="1"/>
</dbReference>
<keyword evidence="5" id="KW-1185">Reference proteome</keyword>
<evidence type="ECO:0000313" key="5">
    <source>
        <dbReference type="Proteomes" id="UP001295684"/>
    </source>
</evidence>
<dbReference type="PANTHER" id="PTHR34674">
    <property type="entry name" value="PHOSPHATIDYLCHOLINE:DIACYLGLYCEROL CHOLINEPHOSPHOTRANSFERASE 1-RELATED"/>
    <property type="match status" value="1"/>
</dbReference>
<dbReference type="AlphaFoldDB" id="A0AAD1X354"/>
<dbReference type="EMBL" id="CAMPGE010002485">
    <property type="protein sequence ID" value="CAI2361288.1"/>
    <property type="molecule type" value="Genomic_DNA"/>
</dbReference>
<sequence length="317" mass="36895">MQGQNRATTTGSPEAFDIENSREVMEEPPKMGKTFKTPRSEHGEVQDISHTLADEKHEKDSASVIFIQKLNSSLRNRVTQFLLMNWFKLLIAVLMLTALLIIKYGEFVQKLDVEKPYDIAHNWLLPLNLFAMDHPYFRDSWIATTSFLLDLQFFIVMINWFKDGYSMRTPVSLIMFYAIRAVIQQLYVLPFPEHIYWEDPGFPCLLNIYGRQSDFFYSGHIGFCLMCVFENYNLRATKCMAFAIFSTFFVGFTLLTFRVHYSIDIFTGIVMTHYCYIIVGKVVDKFDAACLNQHVRNMNPGEKEKAKDQSETTSFKE</sequence>
<keyword evidence="2" id="KW-1133">Transmembrane helix</keyword>
<reference evidence="4" key="1">
    <citation type="submission" date="2023-07" db="EMBL/GenBank/DDBJ databases">
        <authorList>
            <consortium name="AG Swart"/>
            <person name="Singh M."/>
            <person name="Singh A."/>
            <person name="Seah K."/>
            <person name="Emmerich C."/>
        </authorList>
    </citation>
    <scope>NUCLEOTIDE SEQUENCE</scope>
    <source>
        <strain evidence="4">DP1</strain>
    </source>
</reference>
<organism evidence="4 5">
    <name type="scientific">Euplotes crassus</name>
    <dbReference type="NCBI Taxonomy" id="5936"/>
    <lineage>
        <taxon>Eukaryota</taxon>
        <taxon>Sar</taxon>
        <taxon>Alveolata</taxon>
        <taxon>Ciliophora</taxon>
        <taxon>Intramacronucleata</taxon>
        <taxon>Spirotrichea</taxon>
        <taxon>Hypotrichia</taxon>
        <taxon>Euplotida</taxon>
        <taxon>Euplotidae</taxon>
        <taxon>Moneuplotes</taxon>
    </lineage>
</organism>
<feature type="region of interest" description="Disordered" evidence="1">
    <location>
        <begin position="1"/>
        <end position="45"/>
    </location>
</feature>
<feature type="transmembrane region" description="Helical" evidence="2">
    <location>
        <begin position="215"/>
        <end position="232"/>
    </location>
</feature>
<evidence type="ECO:0000313" key="4">
    <source>
        <dbReference type="EMBL" id="CAI2361288.1"/>
    </source>
</evidence>
<proteinExistence type="predicted"/>
<dbReference type="Proteomes" id="UP001295684">
    <property type="component" value="Unassembled WGS sequence"/>
</dbReference>
<protein>
    <recommendedName>
        <fullName evidence="3">AtPDCT1/2 transmembrane domain-containing protein</fullName>
    </recommendedName>
</protein>
<evidence type="ECO:0000256" key="2">
    <source>
        <dbReference type="SAM" id="Phobius"/>
    </source>
</evidence>
<keyword evidence="2" id="KW-0472">Membrane</keyword>
<evidence type="ECO:0000259" key="3">
    <source>
        <dbReference type="Pfam" id="PF24788"/>
    </source>
</evidence>
<dbReference type="InterPro" id="IPR056361">
    <property type="entry name" value="AtPDCT1_2_TM_dom"/>
</dbReference>
<name>A0AAD1X354_EUPCR</name>
<dbReference type="InterPro" id="IPR055311">
    <property type="entry name" value="PDCT1/2-like"/>
</dbReference>
<dbReference type="Pfam" id="PF24788">
    <property type="entry name" value="AtPDCT1_2"/>
    <property type="match status" value="1"/>
</dbReference>
<feature type="transmembrane region" description="Helical" evidence="2">
    <location>
        <begin position="81"/>
        <end position="102"/>
    </location>
</feature>
<comment type="caution">
    <text evidence="4">The sequence shown here is derived from an EMBL/GenBank/DDBJ whole genome shotgun (WGS) entry which is preliminary data.</text>
</comment>
<feature type="transmembrane region" description="Helical" evidence="2">
    <location>
        <begin position="141"/>
        <end position="161"/>
    </location>
</feature>